<name>A0A5B0QQA0_PUCGR</name>
<proteinExistence type="predicted"/>
<accession>A0A5B0QQA0</accession>
<dbReference type="AlphaFoldDB" id="A0A5B0QQA0"/>
<comment type="caution">
    <text evidence="1">The sequence shown here is derived from an EMBL/GenBank/DDBJ whole genome shotgun (WGS) entry which is preliminary data.</text>
</comment>
<evidence type="ECO:0000313" key="4">
    <source>
        <dbReference type="Proteomes" id="UP000325313"/>
    </source>
</evidence>
<evidence type="ECO:0000313" key="3">
    <source>
        <dbReference type="Proteomes" id="UP000324748"/>
    </source>
</evidence>
<evidence type="ECO:0000313" key="2">
    <source>
        <dbReference type="EMBL" id="KAA1123059.1"/>
    </source>
</evidence>
<reference evidence="3 4" key="1">
    <citation type="submission" date="2019-05" db="EMBL/GenBank/DDBJ databases">
        <title>Emergence of the Ug99 lineage of the wheat stem rust pathogen through somatic hybridization.</title>
        <authorList>
            <person name="Li F."/>
            <person name="Upadhyaya N.M."/>
            <person name="Sperschneider J."/>
            <person name="Matny O."/>
            <person name="Nguyen-Phuc H."/>
            <person name="Mago R."/>
            <person name="Raley C."/>
            <person name="Miller M.E."/>
            <person name="Silverstein K.A.T."/>
            <person name="Henningsen E."/>
            <person name="Hirsch C.D."/>
            <person name="Visser B."/>
            <person name="Pretorius Z.A."/>
            <person name="Steffenson B.J."/>
            <person name="Schwessinger B."/>
            <person name="Dodds P.N."/>
            <person name="Figueroa M."/>
        </authorList>
    </citation>
    <scope>NUCLEOTIDE SEQUENCE [LARGE SCALE GENOMIC DNA]</scope>
    <source>
        <strain evidence="1">21-0</strain>
        <strain evidence="2 4">Ug99</strain>
    </source>
</reference>
<evidence type="ECO:0000313" key="1">
    <source>
        <dbReference type="EMBL" id="KAA1115431.1"/>
    </source>
</evidence>
<dbReference type="Proteomes" id="UP000325313">
    <property type="component" value="Unassembled WGS sequence"/>
</dbReference>
<protein>
    <submittedName>
        <fullName evidence="1">Uncharacterized protein</fullName>
    </submittedName>
</protein>
<sequence>MNATSPRTISTSCFEVKHGERVDQTIKTDGIAFSKFGPIYTATNFTLSKRTAKIKIMSPRHS</sequence>
<gene>
    <name evidence="1" type="ORF">PGT21_036335</name>
    <name evidence="2" type="ORF">PGTUg99_016053</name>
</gene>
<keyword evidence="3" id="KW-1185">Reference proteome</keyword>
<organism evidence="1 3">
    <name type="scientific">Puccinia graminis f. sp. tritici</name>
    <dbReference type="NCBI Taxonomy" id="56615"/>
    <lineage>
        <taxon>Eukaryota</taxon>
        <taxon>Fungi</taxon>
        <taxon>Dikarya</taxon>
        <taxon>Basidiomycota</taxon>
        <taxon>Pucciniomycotina</taxon>
        <taxon>Pucciniomycetes</taxon>
        <taxon>Pucciniales</taxon>
        <taxon>Pucciniaceae</taxon>
        <taxon>Puccinia</taxon>
    </lineage>
</organism>
<dbReference type="EMBL" id="VDEP01000212">
    <property type="protein sequence ID" value="KAA1123059.1"/>
    <property type="molecule type" value="Genomic_DNA"/>
</dbReference>
<dbReference type="EMBL" id="VSWC01000014">
    <property type="protein sequence ID" value="KAA1115431.1"/>
    <property type="molecule type" value="Genomic_DNA"/>
</dbReference>
<dbReference type="Proteomes" id="UP000324748">
    <property type="component" value="Unassembled WGS sequence"/>
</dbReference>